<evidence type="ECO:0000256" key="8">
    <source>
        <dbReference type="ARBA" id="ARBA00023239"/>
    </source>
</evidence>
<keyword evidence="5" id="KW-0745">Spermidine biosynthesis</keyword>
<dbReference type="AlphaFoldDB" id="A0A951UGW3"/>
<dbReference type="GO" id="GO:0005829">
    <property type="term" value="C:cytosol"/>
    <property type="evidence" value="ECO:0007669"/>
    <property type="project" value="TreeGrafter"/>
</dbReference>
<dbReference type="GO" id="GO:0008295">
    <property type="term" value="P:spermidine biosynthetic process"/>
    <property type="evidence" value="ECO:0007669"/>
    <property type="project" value="UniProtKB-KW"/>
</dbReference>
<dbReference type="PANTHER" id="PTHR33866">
    <property type="entry name" value="S-ADENOSYLMETHIONINE DECARBOXYLASE PROENZYME"/>
    <property type="match status" value="1"/>
</dbReference>
<dbReference type="Proteomes" id="UP000715781">
    <property type="component" value="Unassembled WGS sequence"/>
</dbReference>
<accession>A0A951UGW3</accession>
<evidence type="ECO:0000256" key="3">
    <source>
        <dbReference type="ARBA" id="ARBA00022793"/>
    </source>
</evidence>
<proteinExistence type="predicted"/>
<evidence type="ECO:0000313" key="11">
    <source>
        <dbReference type="EMBL" id="MBW4562788.1"/>
    </source>
</evidence>
<dbReference type="Gene3D" id="3.60.90.10">
    <property type="entry name" value="S-adenosylmethionine decarboxylase"/>
    <property type="match status" value="1"/>
</dbReference>
<keyword evidence="6" id="KW-0620">Polyamine biosynthesis</keyword>
<sequence length="119" mass="13456">MIKSHHFSAILPASQIVFSWEAADFIRVLKNAAKTAKLTVIGELAYAFQPQGVSAVILLAESHVALHFWPEEAKVTIDIHICDYQEENQEKARLLAKILTMEISKSDRISNWNYLYIVG</sequence>
<evidence type="ECO:0000256" key="4">
    <source>
        <dbReference type="ARBA" id="ARBA00022813"/>
    </source>
</evidence>
<keyword evidence="10" id="KW-0670">Pyruvate</keyword>
<reference evidence="11" key="1">
    <citation type="submission" date="2021-05" db="EMBL/GenBank/DDBJ databases">
        <authorList>
            <person name="Pietrasiak N."/>
            <person name="Ward R."/>
            <person name="Stajich J.E."/>
            <person name="Kurbessoian T."/>
        </authorList>
    </citation>
    <scope>NUCLEOTIDE SEQUENCE</scope>
    <source>
        <strain evidence="11">JT2-VF2</strain>
    </source>
</reference>
<evidence type="ECO:0000256" key="10">
    <source>
        <dbReference type="ARBA" id="ARBA00023317"/>
    </source>
</evidence>
<evidence type="ECO:0000256" key="7">
    <source>
        <dbReference type="ARBA" id="ARBA00023145"/>
    </source>
</evidence>
<organism evidence="11 12">
    <name type="scientific">Mojavia pulchra JT2-VF2</name>
    <dbReference type="NCBI Taxonomy" id="287848"/>
    <lineage>
        <taxon>Bacteria</taxon>
        <taxon>Bacillati</taxon>
        <taxon>Cyanobacteriota</taxon>
        <taxon>Cyanophyceae</taxon>
        <taxon>Nostocales</taxon>
        <taxon>Nostocaceae</taxon>
    </lineage>
</organism>
<keyword evidence="8" id="KW-0456">Lyase</keyword>
<evidence type="ECO:0000256" key="6">
    <source>
        <dbReference type="ARBA" id="ARBA00023115"/>
    </source>
</evidence>
<dbReference type="GO" id="GO:0004014">
    <property type="term" value="F:adenosylmethionine decarboxylase activity"/>
    <property type="evidence" value="ECO:0007669"/>
    <property type="project" value="InterPro"/>
</dbReference>
<gene>
    <name evidence="11" type="ORF">KME32_16890</name>
</gene>
<keyword evidence="3" id="KW-0210">Decarboxylase</keyword>
<protein>
    <submittedName>
        <fullName evidence="11">S-adenosylmethionine decarboxylase</fullName>
    </submittedName>
</protein>
<dbReference type="Pfam" id="PF02675">
    <property type="entry name" value="AdoMet_dc"/>
    <property type="match status" value="1"/>
</dbReference>
<reference evidence="11" key="2">
    <citation type="journal article" date="2022" name="Microbiol. Resour. Announc.">
        <title>Metagenome Sequencing to Explore Phylogenomics of Terrestrial Cyanobacteria.</title>
        <authorList>
            <person name="Ward R.D."/>
            <person name="Stajich J.E."/>
            <person name="Johansen J.R."/>
            <person name="Huntemann M."/>
            <person name="Clum A."/>
            <person name="Foster B."/>
            <person name="Foster B."/>
            <person name="Roux S."/>
            <person name="Palaniappan K."/>
            <person name="Varghese N."/>
            <person name="Mukherjee S."/>
            <person name="Reddy T.B.K."/>
            <person name="Daum C."/>
            <person name="Copeland A."/>
            <person name="Chen I.A."/>
            <person name="Ivanova N.N."/>
            <person name="Kyrpides N.C."/>
            <person name="Shapiro N."/>
            <person name="Eloe-Fadrosh E.A."/>
            <person name="Pietrasiak N."/>
        </authorList>
    </citation>
    <scope>NUCLEOTIDE SEQUENCE</scope>
    <source>
        <strain evidence="11">JT2-VF2</strain>
    </source>
</reference>
<keyword evidence="9" id="KW-0704">Schiff base</keyword>
<name>A0A951UGW3_9NOST</name>
<keyword evidence="4" id="KW-0068">Autocatalytic cleavage</keyword>
<evidence type="ECO:0000256" key="1">
    <source>
        <dbReference type="ARBA" id="ARBA00001928"/>
    </source>
</evidence>
<dbReference type="PANTHER" id="PTHR33866:SF2">
    <property type="entry name" value="S-ADENOSYLMETHIONINE DECARBOXYLASE PROENZYME"/>
    <property type="match status" value="1"/>
</dbReference>
<comment type="cofactor">
    <cofactor evidence="1">
        <name>pyruvate</name>
        <dbReference type="ChEBI" id="CHEBI:15361"/>
    </cofactor>
</comment>
<comment type="caution">
    <text evidence="11">The sequence shown here is derived from an EMBL/GenBank/DDBJ whole genome shotgun (WGS) entry which is preliminary data.</text>
</comment>
<evidence type="ECO:0000256" key="2">
    <source>
        <dbReference type="ARBA" id="ARBA00022691"/>
    </source>
</evidence>
<dbReference type="SUPFAM" id="SSF56276">
    <property type="entry name" value="S-adenosylmethionine decarboxylase"/>
    <property type="match status" value="1"/>
</dbReference>
<evidence type="ECO:0000256" key="9">
    <source>
        <dbReference type="ARBA" id="ARBA00023270"/>
    </source>
</evidence>
<dbReference type="InterPro" id="IPR003826">
    <property type="entry name" value="AdoMetDC_fam_prok"/>
</dbReference>
<evidence type="ECO:0000256" key="5">
    <source>
        <dbReference type="ARBA" id="ARBA00023066"/>
    </source>
</evidence>
<keyword evidence="2" id="KW-0949">S-adenosyl-L-methionine</keyword>
<dbReference type="InterPro" id="IPR016067">
    <property type="entry name" value="S-AdoMet_deCO2ase_core"/>
</dbReference>
<evidence type="ECO:0000313" key="12">
    <source>
        <dbReference type="Proteomes" id="UP000715781"/>
    </source>
</evidence>
<dbReference type="EMBL" id="JAHHHN010000009">
    <property type="protein sequence ID" value="MBW4562788.1"/>
    <property type="molecule type" value="Genomic_DNA"/>
</dbReference>
<keyword evidence="7" id="KW-0865">Zymogen</keyword>